<feature type="non-terminal residue" evidence="1">
    <location>
        <position position="78"/>
    </location>
</feature>
<dbReference type="Proteomes" id="UP001634007">
    <property type="component" value="Unassembled WGS sequence"/>
</dbReference>
<dbReference type="AlphaFoldDB" id="A0ABD3KIA4"/>
<dbReference type="EMBL" id="JBJKBG010000005">
    <property type="protein sequence ID" value="KAL3739639.1"/>
    <property type="molecule type" value="Genomic_DNA"/>
</dbReference>
<accession>A0ABD3KIA4</accession>
<gene>
    <name evidence="1" type="ORF">ACJRO7_020972</name>
</gene>
<name>A0ABD3KIA4_EUCGL</name>
<reference evidence="1 2" key="1">
    <citation type="submission" date="2024-11" db="EMBL/GenBank/DDBJ databases">
        <title>Chromosome-level genome assembly of Eucalyptus globulus Labill. provides insights into its genome evolution.</title>
        <authorList>
            <person name="Li X."/>
        </authorList>
    </citation>
    <scope>NUCLEOTIDE SEQUENCE [LARGE SCALE GENOMIC DNA]</scope>
    <source>
        <strain evidence="1">CL2024</strain>
        <tissue evidence="1">Fresh tender leaves</tissue>
    </source>
</reference>
<keyword evidence="2" id="KW-1185">Reference proteome</keyword>
<proteinExistence type="predicted"/>
<evidence type="ECO:0000313" key="2">
    <source>
        <dbReference type="Proteomes" id="UP001634007"/>
    </source>
</evidence>
<sequence>MSQVQGLALVTKGTALPGCSDVGRLQAHAKDKAIAPETAPIPASVMVAPPAESDQGWKKVKGGEEEAVFTKGELTGLS</sequence>
<evidence type="ECO:0000313" key="1">
    <source>
        <dbReference type="EMBL" id="KAL3739639.1"/>
    </source>
</evidence>
<organism evidence="1 2">
    <name type="scientific">Eucalyptus globulus</name>
    <name type="common">Tasmanian blue gum</name>
    <dbReference type="NCBI Taxonomy" id="34317"/>
    <lineage>
        <taxon>Eukaryota</taxon>
        <taxon>Viridiplantae</taxon>
        <taxon>Streptophyta</taxon>
        <taxon>Embryophyta</taxon>
        <taxon>Tracheophyta</taxon>
        <taxon>Spermatophyta</taxon>
        <taxon>Magnoliopsida</taxon>
        <taxon>eudicotyledons</taxon>
        <taxon>Gunneridae</taxon>
        <taxon>Pentapetalae</taxon>
        <taxon>rosids</taxon>
        <taxon>malvids</taxon>
        <taxon>Myrtales</taxon>
        <taxon>Myrtaceae</taxon>
        <taxon>Myrtoideae</taxon>
        <taxon>Eucalypteae</taxon>
        <taxon>Eucalyptus</taxon>
    </lineage>
</organism>
<protein>
    <submittedName>
        <fullName evidence="1">Uncharacterized protein</fullName>
    </submittedName>
</protein>
<comment type="caution">
    <text evidence="1">The sequence shown here is derived from an EMBL/GenBank/DDBJ whole genome shotgun (WGS) entry which is preliminary data.</text>
</comment>